<feature type="domain" description="EXS" evidence="6">
    <location>
        <begin position="194"/>
        <end position="445"/>
    </location>
</feature>
<comment type="subcellular location">
    <subcellularLocation>
        <location evidence="1">Membrane</location>
        <topology evidence="1">Multi-pass membrane protein</topology>
    </subcellularLocation>
</comment>
<name>A0A9W8HSE3_9FUNG</name>
<dbReference type="Proteomes" id="UP001140094">
    <property type="component" value="Unassembled WGS sequence"/>
</dbReference>
<keyword evidence="3 5" id="KW-1133">Transmembrane helix</keyword>
<dbReference type="GO" id="GO:0016020">
    <property type="term" value="C:membrane"/>
    <property type="evidence" value="ECO:0007669"/>
    <property type="project" value="UniProtKB-SubCell"/>
</dbReference>
<sequence length="445" mass="50320">MYFPPEFQVLFLILLAAFGWSANLRILSAAGIRVGSILQLRVSPGAHTDEATTASRLWQDVARLARVLSAIAVAGWLLCVVSPTSDKRTGIALGTYLIIFAVLLLPRRALCHSVRMQFLGLLARIAKPSFSDPVYLADIVIADILTSCARMFGDVLRIFCRFGLFLWPQERSDQNRHTGLDALAGLIREQHERSACTGTGIIDLVLVGAPYAFRLRQCINEYLKAPPASSDARRHMANAIKYASSFPVIALSTTQRQVAVDGVMETKYSDWMLRTAYGMWVAAVTFNSLYSFYWDIAFDWDLGYTAQGWRPSDLVAPAEQSSKEQMPGEQLSREQLRYRDTHAASPFEALARDLPQHAELHPRIQAPFLRPHLCFKKRSIYYATMATDLLLRITWAAKLSPYIQIDRMAFGSFWLNALEIFRRWQWTFLRIEKEEAASIRQSVCV</sequence>
<accession>A0A9W8HSE3</accession>
<evidence type="ECO:0000313" key="8">
    <source>
        <dbReference type="Proteomes" id="UP001140094"/>
    </source>
</evidence>
<dbReference type="PROSITE" id="PS51380">
    <property type="entry name" value="EXS"/>
    <property type="match status" value="1"/>
</dbReference>
<dbReference type="AlphaFoldDB" id="A0A9W8HSE3"/>
<keyword evidence="4 5" id="KW-0472">Membrane</keyword>
<organism evidence="7 8">
    <name type="scientific">Coemansia guatemalensis</name>
    <dbReference type="NCBI Taxonomy" id="2761395"/>
    <lineage>
        <taxon>Eukaryota</taxon>
        <taxon>Fungi</taxon>
        <taxon>Fungi incertae sedis</taxon>
        <taxon>Zoopagomycota</taxon>
        <taxon>Kickxellomycotina</taxon>
        <taxon>Kickxellomycetes</taxon>
        <taxon>Kickxellales</taxon>
        <taxon>Kickxellaceae</taxon>
        <taxon>Coemansia</taxon>
    </lineage>
</organism>
<dbReference type="InterPro" id="IPR004342">
    <property type="entry name" value="EXS_C"/>
</dbReference>
<reference evidence="7" key="1">
    <citation type="submission" date="2022-07" db="EMBL/GenBank/DDBJ databases">
        <title>Phylogenomic reconstructions and comparative analyses of Kickxellomycotina fungi.</title>
        <authorList>
            <person name="Reynolds N.K."/>
            <person name="Stajich J.E."/>
            <person name="Barry K."/>
            <person name="Grigoriev I.V."/>
            <person name="Crous P."/>
            <person name="Smith M.E."/>
        </authorList>
    </citation>
    <scope>NUCLEOTIDE SEQUENCE</scope>
    <source>
        <strain evidence="7">NRRL 1565</strain>
    </source>
</reference>
<dbReference type="OrthoDB" id="2159384at2759"/>
<evidence type="ECO:0000259" key="6">
    <source>
        <dbReference type="PROSITE" id="PS51380"/>
    </source>
</evidence>
<keyword evidence="2 5" id="KW-0812">Transmembrane</keyword>
<comment type="caution">
    <text evidence="7">The sequence shown here is derived from an EMBL/GenBank/DDBJ whole genome shotgun (WGS) entry which is preliminary data.</text>
</comment>
<evidence type="ECO:0000256" key="3">
    <source>
        <dbReference type="ARBA" id="ARBA00022989"/>
    </source>
</evidence>
<feature type="transmembrane region" description="Helical" evidence="5">
    <location>
        <begin position="89"/>
        <end position="106"/>
    </location>
</feature>
<feature type="transmembrane region" description="Helical" evidence="5">
    <location>
        <begin position="64"/>
        <end position="82"/>
    </location>
</feature>
<evidence type="ECO:0000256" key="4">
    <source>
        <dbReference type="ARBA" id="ARBA00023136"/>
    </source>
</evidence>
<evidence type="ECO:0000256" key="1">
    <source>
        <dbReference type="ARBA" id="ARBA00004141"/>
    </source>
</evidence>
<keyword evidence="8" id="KW-1185">Reference proteome</keyword>
<evidence type="ECO:0000313" key="7">
    <source>
        <dbReference type="EMBL" id="KAJ2799987.1"/>
    </source>
</evidence>
<evidence type="ECO:0000256" key="2">
    <source>
        <dbReference type="ARBA" id="ARBA00022692"/>
    </source>
</evidence>
<dbReference type="EMBL" id="JANBUO010001071">
    <property type="protein sequence ID" value="KAJ2799987.1"/>
    <property type="molecule type" value="Genomic_DNA"/>
</dbReference>
<proteinExistence type="predicted"/>
<dbReference type="PANTHER" id="PTHR10783">
    <property type="entry name" value="XENOTROPIC AND POLYTROPIC RETROVIRUS RECEPTOR 1-RELATED"/>
    <property type="match status" value="1"/>
</dbReference>
<gene>
    <name evidence="7" type="primary">ERD1</name>
    <name evidence="7" type="ORF">H4R20_004231</name>
</gene>
<protein>
    <submittedName>
        <fullName evidence="7">Protein-ER retention protein</fullName>
    </submittedName>
</protein>
<dbReference type="Pfam" id="PF03124">
    <property type="entry name" value="EXS"/>
    <property type="match status" value="1"/>
</dbReference>
<dbReference type="PANTHER" id="PTHR10783:SF46">
    <property type="entry name" value="PROTEIN ERD1 HOMOLOG 2"/>
    <property type="match status" value="1"/>
</dbReference>
<evidence type="ECO:0000256" key="5">
    <source>
        <dbReference type="SAM" id="Phobius"/>
    </source>
</evidence>
<dbReference type="GO" id="GO:0005737">
    <property type="term" value="C:cytoplasm"/>
    <property type="evidence" value="ECO:0007669"/>
    <property type="project" value="TreeGrafter"/>
</dbReference>